<feature type="transmembrane region" description="Helical" evidence="10">
    <location>
        <begin position="38"/>
        <end position="56"/>
    </location>
</feature>
<proteinExistence type="inferred from homology"/>
<keyword evidence="14" id="KW-1185">Reference proteome</keyword>
<keyword evidence="5 10" id="KW-0812">Transmembrane</keyword>
<evidence type="ECO:0000256" key="3">
    <source>
        <dbReference type="ARBA" id="ARBA00021717"/>
    </source>
</evidence>
<dbReference type="EMBL" id="ACKP02000010">
    <property type="protein sequence ID" value="EEX78294.1"/>
    <property type="molecule type" value="Genomic_DNA"/>
</dbReference>
<evidence type="ECO:0000256" key="1">
    <source>
        <dbReference type="ARBA" id="ARBA00002578"/>
    </source>
</evidence>
<dbReference type="RefSeq" id="WP_006191322.1">
    <property type="nucleotide sequence ID" value="NC_015437.1"/>
</dbReference>
<evidence type="ECO:0000256" key="6">
    <source>
        <dbReference type="ARBA" id="ARBA00022989"/>
    </source>
</evidence>
<keyword evidence="12" id="KW-0966">Cell projection</keyword>
<feature type="transmembrane region" description="Helical" evidence="10">
    <location>
        <begin position="12"/>
        <end position="31"/>
    </location>
</feature>
<organism evidence="12 13">
    <name type="scientific">Selenomonas sputigena (strain ATCC 35185 / DSM 20758 / CCUG 44933 / VPI D19B-28)</name>
    <dbReference type="NCBI Taxonomy" id="546271"/>
    <lineage>
        <taxon>Bacteria</taxon>
        <taxon>Bacillati</taxon>
        <taxon>Bacillota</taxon>
        <taxon>Negativicutes</taxon>
        <taxon>Selenomonadales</taxon>
        <taxon>Selenomonadaceae</taxon>
        <taxon>Selenomonas</taxon>
    </lineage>
</organism>
<keyword evidence="7 10" id="KW-0472">Membrane</keyword>
<comment type="similarity">
    <text evidence="2 10">Belongs to the FliR/MopE/SpaR family.</text>
</comment>
<evidence type="ECO:0000256" key="5">
    <source>
        <dbReference type="ARBA" id="ARBA00022692"/>
    </source>
</evidence>
<dbReference type="EMBL" id="CP002637">
    <property type="protein sequence ID" value="AEC00639.1"/>
    <property type="molecule type" value="Genomic_DNA"/>
</dbReference>
<protein>
    <recommendedName>
        <fullName evidence="3 9">Flagellar biosynthetic protein FliR</fullName>
    </recommendedName>
</protein>
<dbReference type="PANTHER" id="PTHR30065:SF1">
    <property type="entry name" value="SURFACE PRESENTATION OF ANTIGENS PROTEIN SPAR"/>
    <property type="match status" value="1"/>
</dbReference>
<keyword evidence="12" id="KW-0282">Flagellum</keyword>
<evidence type="ECO:0000256" key="7">
    <source>
        <dbReference type="ARBA" id="ARBA00023136"/>
    </source>
</evidence>
<dbReference type="PRINTS" id="PR00953">
    <property type="entry name" value="TYPE3IMRPROT"/>
</dbReference>
<keyword evidence="4 10" id="KW-1003">Cell membrane</keyword>
<evidence type="ECO:0000256" key="9">
    <source>
        <dbReference type="NCBIfam" id="TIGR01400"/>
    </source>
</evidence>
<gene>
    <name evidence="12" type="primary">fliR</name>
    <name evidence="11" type="ordered locus">Selsp_1683</name>
    <name evidence="12" type="ORF">SELSPUOL_00479</name>
</gene>
<dbReference type="GO" id="GO:0044780">
    <property type="term" value="P:bacterial-type flagellum assembly"/>
    <property type="evidence" value="ECO:0007669"/>
    <property type="project" value="UniProtKB-UniRule"/>
</dbReference>
<evidence type="ECO:0000313" key="11">
    <source>
        <dbReference type="EMBL" id="AEC00639.1"/>
    </source>
</evidence>
<evidence type="ECO:0000256" key="2">
    <source>
        <dbReference type="ARBA" id="ARBA00009772"/>
    </source>
</evidence>
<evidence type="ECO:0000313" key="13">
    <source>
        <dbReference type="Proteomes" id="UP000003505"/>
    </source>
</evidence>
<accession>C9LSQ4</accession>
<reference evidence="12 13" key="1">
    <citation type="submission" date="2009-09" db="EMBL/GenBank/DDBJ databases">
        <authorList>
            <person name="Weinstock G."/>
            <person name="Sodergren E."/>
            <person name="Clifton S."/>
            <person name="Fulton L."/>
            <person name="Fulton B."/>
            <person name="Courtney L."/>
            <person name="Fronick C."/>
            <person name="Harrison M."/>
            <person name="Strong C."/>
            <person name="Farmer C."/>
            <person name="Delahaunty K."/>
            <person name="Markovic C."/>
            <person name="Hall O."/>
            <person name="Minx P."/>
            <person name="Tomlinson C."/>
            <person name="Mitreva M."/>
            <person name="Nelson J."/>
            <person name="Hou S."/>
            <person name="Wollam A."/>
            <person name="Pepin K.H."/>
            <person name="Johnson M."/>
            <person name="Bhonagiri V."/>
            <person name="Nash W.E."/>
            <person name="Warren W."/>
            <person name="Chinwalla A."/>
            <person name="Mardis E.R."/>
            <person name="Wilson R.K."/>
        </authorList>
    </citation>
    <scope>NUCLEOTIDE SEQUENCE [LARGE SCALE GENOMIC DNA]</scope>
    <source>
        <strain evidence="12">ATCC 35185</strain>
        <strain evidence="13">ATCC 35185 / DSM 20758 / VPI D19B-28</strain>
    </source>
</reference>
<dbReference type="Pfam" id="PF01311">
    <property type="entry name" value="Bac_export_1"/>
    <property type="match status" value="1"/>
</dbReference>
<dbReference type="eggNOG" id="COG1684">
    <property type="taxonomic scope" value="Bacteria"/>
</dbReference>
<dbReference type="NCBIfam" id="TIGR01400">
    <property type="entry name" value="fliR"/>
    <property type="match status" value="1"/>
</dbReference>
<dbReference type="AlphaFoldDB" id="C9LSQ4"/>
<dbReference type="Proteomes" id="UP000011124">
    <property type="component" value="Chromosome"/>
</dbReference>
<keyword evidence="8 10" id="KW-0975">Bacterial flagellum</keyword>
<evidence type="ECO:0000256" key="10">
    <source>
        <dbReference type="RuleBase" id="RU362071"/>
    </source>
</evidence>
<evidence type="ECO:0000313" key="12">
    <source>
        <dbReference type="EMBL" id="EEX78294.1"/>
    </source>
</evidence>
<feature type="transmembrane region" description="Helical" evidence="10">
    <location>
        <begin position="129"/>
        <end position="152"/>
    </location>
</feature>
<feature type="transmembrane region" description="Helical" evidence="10">
    <location>
        <begin position="214"/>
        <end position="240"/>
    </location>
</feature>
<evidence type="ECO:0000313" key="14">
    <source>
        <dbReference type="Proteomes" id="UP000011124"/>
    </source>
</evidence>
<dbReference type="OrthoDB" id="9807748at2"/>
<dbReference type="InterPro" id="IPR006303">
    <property type="entry name" value="FliR"/>
</dbReference>
<evidence type="ECO:0000256" key="8">
    <source>
        <dbReference type="ARBA" id="ARBA00023143"/>
    </source>
</evidence>
<dbReference type="InterPro" id="IPR002010">
    <property type="entry name" value="T3SS_IM_R"/>
</dbReference>
<keyword evidence="12" id="KW-0969">Cilium</keyword>
<dbReference type="STRING" id="546271.Selsp_1683"/>
<comment type="function">
    <text evidence="1 10">Role in flagellar biosynthesis.</text>
</comment>
<keyword evidence="6 10" id="KW-1133">Transmembrane helix</keyword>
<dbReference type="HOGENOM" id="CLU_063626_2_1_9"/>
<comment type="subcellular location">
    <subcellularLocation>
        <location evidence="10">Cell membrane</location>
        <topology evidence="10">Multi-pass membrane protein</topology>
    </subcellularLocation>
    <subcellularLocation>
        <location evidence="10">Bacterial flagellum basal body</location>
    </subcellularLocation>
</comment>
<dbReference type="Proteomes" id="UP000003505">
    <property type="component" value="Unassembled WGS sequence"/>
</dbReference>
<dbReference type="GO" id="GO:0006605">
    <property type="term" value="P:protein targeting"/>
    <property type="evidence" value="ECO:0007669"/>
    <property type="project" value="UniProtKB-UniRule"/>
</dbReference>
<reference evidence="11 14" key="2">
    <citation type="submission" date="2011-04" db="EMBL/GenBank/DDBJ databases">
        <title>The complete genome of Selenomonas sputigena DSM 20758.</title>
        <authorList>
            <consortium name="US DOE Joint Genome Institute (JGI-PGF)"/>
            <person name="Lucas S."/>
            <person name="Copeland A."/>
            <person name="Lapidus A."/>
            <person name="Bruce D."/>
            <person name="Goodwin L."/>
            <person name="Pitluck S."/>
            <person name="Peters L."/>
            <person name="Kyrpides N."/>
            <person name="Mavromatis K."/>
            <person name="Ivanova N."/>
            <person name="Ovchinnikova G."/>
            <person name="Teshima H."/>
            <person name="Detter J.C."/>
            <person name="Tapia R."/>
            <person name="Han C."/>
            <person name="Land M."/>
            <person name="Hauser L."/>
            <person name="Markowitz V."/>
            <person name="Cheng J.-F."/>
            <person name="Hugenholtz P."/>
            <person name="Woyke T."/>
            <person name="Wu D."/>
            <person name="Gronow S."/>
            <person name="Wellnitz S."/>
            <person name="Schneider S."/>
            <person name="Klenk H.-P."/>
            <person name="Eisen J.A."/>
        </authorList>
    </citation>
    <scope>NUCLEOTIDE SEQUENCE [LARGE SCALE GENOMIC DNA]</scope>
    <source>
        <strain evidence="11">ATCC 35185</strain>
        <strain evidence="14">ATCC 35185 / DSM 20758 / VPI D19B-28</strain>
    </source>
</reference>
<name>C9LSQ4_SELS3</name>
<evidence type="ECO:0000256" key="4">
    <source>
        <dbReference type="ARBA" id="ARBA00022475"/>
    </source>
</evidence>
<dbReference type="GO" id="GO:0005886">
    <property type="term" value="C:plasma membrane"/>
    <property type="evidence" value="ECO:0007669"/>
    <property type="project" value="UniProtKB-SubCell"/>
</dbReference>
<dbReference type="GO" id="GO:0009425">
    <property type="term" value="C:bacterial-type flagellum basal body"/>
    <property type="evidence" value="ECO:0007669"/>
    <property type="project" value="UniProtKB-SubCell"/>
</dbReference>
<dbReference type="PANTHER" id="PTHR30065">
    <property type="entry name" value="FLAGELLAR BIOSYNTHETIC PROTEIN FLIR"/>
    <property type="match status" value="1"/>
</dbReference>
<feature type="transmembrane region" description="Helical" evidence="10">
    <location>
        <begin position="172"/>
        <end position="202"/>
    </location>
</feature>
<dbReference type="KEGG" id="ssg:Selsp_1683"/>
<sequence>MDFYTLLQGHAAAYLLVLTRVTGIFVIAPFFGSLNIPAHIRVGTAVAFSFVLFPIVDSYGPVSAPDNVFLYAAAAAGELFVGWLIGFVAYVTFSAIHFAGKVMDMQVGFAMVNVMDPTSGQQIPLIGSFLYNLAIIVFLVVNGHHMLIAALFESFQSVPMMGLSPSPNLAGFVVNLVNGVFVTGMKLAMPVTFSILLTNVGLGILARTMPQLNIFVVGLPLQIVIGMFVLSILMPFYVLFLDVLFNETYAQITTALHAIQ</sequence>
<feature type="transmembrane region" description="Helical" evidence="10">
    <location>
        <begin position="68"/>
        <end position="93"/>
    </location>
</feature>